<dbReference type="AlphaFoldDB" id="A0A6C0DJV1"/>
<sequence>MPSTRRRNGPVSRLLSPVEEGVGLVTRTGSHVLKTGDDMWRSLGNGVRDVVSNVTHSVDHAGSRLVTGQRGGKGSMRNRNRSNRNRSRKNRNRSNRNRSNRSNRNRSNRNRK</sequence>
<protein>
    <submittedName>
        <fullName evidence="2">Uncharacterized protein</fullName>
    </submittedName>
</protein>
<feature type="region of interest" description="Disordered" evidence="1">
    <location>
        <begin position="55"/>
        <end position="112"/>
    </location>
</feature>
<evidence type="ECO:0000256" key="1">
    <source>
        <dbReference type="SAM" id="MobiDB-lite"/>
    </source>
</evidence>
<organism evidence="2">
    <name type="scientific">viral metagenome</name>
    <dbReference type="NCBI Taxonomy" id="1070528"/>
    <lineage>
        <taxon>unclassified sequences</taxon>
        <taxon>metagenomes</taxon>
        <taxon>organismal metagenomes</taxon>
    </lineage>
</organism>
<proteinExistence type="predicted"/>
<evidence type="ECO:0000313" key="2">
    <source>
        <dbReference type="EMBL" id="QHT16632.1"/>
    </source>
</evidence>
<accession>A0A6C0DJV1</accession>
<feature type="compositionally biased region" description="Basic residues" evidence="1">
    <location>
        <begin position="76"/>
        <end position="112"/>
    </location>
</feature>
<dbReference type="EMBL" id="MN739626">
    <property type="protein sequence ID" value="QHT16632.1"/>
    <property type="molecule type" value="Genomic_DNA"/>
</dbReference>
<name>A0A6C0DJV1_9ZZZZ</name>
<reference evidence="2" key="1">
    <citation type="journal article" date="2020" name="Nature">
        <title>Giant virus diversity and host interactions through global metagenomics.</title>
        <authorList>
            <person name="Schulz F."/>
            <person name="Roux S."/>
            <person name="Paez-Espino D."/>
            <person name="Jungbluth S."/>
            <person name="Walsh D.A."/>
            <person name="Denef V.J."/>
            <person name="McMahon K.D."/>
            <person name="Konstantinidis K.T."/>
            <person name="Eloe-Fadrosh E.A."/>
            <person name="Kyrpides N.C."/>
            <person name="Woyke T."/>
        </authorList>
    </citation>
    <scope>NUCLEOTIDE SEQUENCE</scope>
    <source>
        <strain evidence="2">GVMAG-M-3300023174-189</strain>
    </source>
</reference>